<dbReference type="SUPFAM" id="SSF53300">
    <property type="entry name" value="vWA-like"/>
    <property type="match status" value="1"/>
</dbReference>
<accession>A0A382DIG1</accession>
<feature type="domain" description="VIT" evidence="1">
    <location>
        <begin position="37"/>
        <end position="165"/>
    </location>
</feature>
<feature type="non-terminal residue" evidence="2">
    <location>
        <position position="386"/>
    </location>
</feature>
<dbReference type="EMBL" id="UINC01039229">
    <property type="protein sequence ID" value="SVB37413.1"/>
    <property type="molecule type" value="Genomic_DNA"/>
</dbReference>
<protein>
    <recommendedName>
        <fullName evidence="1">VIT domain-containing protein</fullName>
    </recommendedName>
</protein>
<dbReference type="PANTHER" id="PTHR45737:SF6">
    <property type="entry name" value="VON WILLEBRAND FACTOR A DOMAIN-CONTAINING PROTEIN 5A"/>
    <property type="match status" value="1"/>
</dbReference>
<reference evidence="2" key="1">
    <citation type="submission" date="2018-05" db="EMBL/GenBank/DDBJ databases">
        <authorList>
            <person name="Lanie J.A."/>
            <person name="Ng W.-L."/>
            <person name="Kazmierczak K.M."/>
            <person name="Andrzejewski T.M."/>
            <person name="Davidsen T.M."/>
            <person name="Wayne K.J."/>
            <person name="Tettelin H."/>
            <person name="Glass J.I."/>
            <person name="Rusch D."/>
            <person name="Podicherti R."/>
            <person name="Tsui H.-C.T."/>
            <person name="Winkler M.E."/>
        </authorList>
    </citation>
    <scope>NUCLEOTIDE SEQUENCE</scope>
</reference>
<proteinExistence type="predicted"/>
<evidence type="ECO:0000313" key="2">
    <source>
        <dbReference type="EMBL" id="SVB37413.1"/>
    </source>
</evidence>
<organism evidence="2">
    <name type="scientific">marine metagenome</name>
    <dbReference type="NCBI Taxonomy" id="408172"/>
    <lineage>
        <taxon>unclassified sequences</taxon>
        <taxon>metagenomes</taxon>
        <taxon>ecological metagenomes</taxon>
    </lineage>
</organism>
<dbReference type="SMART" id="SM00609">
    <property type="entry name" value="VIT"/>
    <property type="match status" value="1"/>
</dbReference>
<sequence length="386" mass="43074">MTKLKKYLIITYLITLCFTSQLIKPGVHAEAKTDLGGTITFNGENGEKLNLPSLKTDLEVDVESDLARVTVIQTFINPTEIPLHATYLFPLNKDAAVHGMKMEIGDEVVEAKIKKKEKAKKIFKQAKKEGKAASLLVQHRPNMFTQDIANLVPGFPIKITLKYVQAIPKVDGDYQLVVPLIVGPRYQPPKPESGPVVEDKHMPGEIKKVSQKITIKPLPLIGQWTIEALPEYPMVFGPKVQSLVDRERVSIKVKMKASVPFASVLSNTHELDVSGNEKDKVVTLSEGRTIDNRDFVLNYRLAGENTQAGLLTHRNDKGGYFSLLIEPPAIPQAKDITPREMIFVLDTSGSQEGEPLDASKTFMRHAMNKLRPDDYFRIINFGDYAT</sequence>
<dbReference type="InterPro" id="IPR036465">
    <property type="entry name" value="vWFA_dom_sf"/>
</dbReference>
<evidence type="ECO:0000259" key="1">
    <source>
        <dbReference type="PROSITE" id="PS51468"/>
    </source>
</evidence>
<dbReference type="AlphaFoldDB" id="A0A382DIG1"/>
<gene>
    <name evidence="2" type="ORF">METZ01_LOCUS190267</name>
</gene>
<dbReference type="PANTHER" id="PTHR45737">
    <property type="entry name" value="VON WILLEBRAND FACTOR A DOMAIN-CONTAINING PROTEIN 5A"/>
    <property type="match status" value="1"/>
</dbReference>
<dbReference type="Pfam" id="PF08487">
    <property type="entry name" value="VIT"/>
    <property type="match status" value="1"/>
</dbReference>
<dbReference type="InterPro" id="IPR013694">
    <property type="entry name" value="VIT"/>
</dbReference>
<dbReference type="PROSITE" id="PS51468">
    <property type="entry name" value="VIT"/>
    <property type="match status" value="1"/>
</dbReference>
<name>A0A382DIG1_9ZZZZ</name>
<dbReference type="Gene3D" id="3.40.50.410">
    <property type="entry name" value="von Willebrand factor, type A domain"/>
    <property type="match status" value="1"/>
</dbReference>